<feature type="transmembrane region" description="Helical" evidence="2">
    <location>
        <begin position="100"/>
        <end position="121"/>
    </location>
</feature>
<dbReference type="RefSeq" id="WP_146514517.1">
    <property type="nucleotide sequence ID" value="NZ_SJPI01000001.1"/>
</dbReference>
<keyword evidence="4" id="KW-1185">Reference proteome</keyword>
<evidence type="ECO:0000313" key="3">
    <source>
        <dbReference type="EMBL" id="TWT54477.1"/>
    </source>
</evidence>
<keyword evidence="2" id="KW-1133">Transmembrane helix</keyword>
<comment type="caution">
    <text evidence="3">The sequence shown here is derived from an EMBL/GenBank/DDBJ whole genome shotgun (WGS) entry which is preliminary data.</text>
</comment>
<accession>A0A5C5WUQ7</accession>
<evidence type="ECO:0000256" key="2">
    <source>
        <dbReference type="SAM" id="Phobius"/>
    </source>
</evidence>
<name>A0A5C5WUQ7_9BACT</name>
<proteinExistence type="predicted"/>
<dbReference type="OrthoDB" id="275750at2"/>
<evidence type="ECO:0000313" key="4">
    <source>
        <dbReference type="Proteomes" id="UP000316598"/>
    </source>
</evidence>
<sequence>MARVSIIFGLLLCGLSAAGMLTSLVKHPIQFVPLMFGIPVLFCGVVGLNPHRRRISMHAAAGLTTLATVLGLTRVTIQFVTGALNQPPVGLQADPRYVTMMAFAMAMIGLAFTLIHLGALWQGSKRRQLLLANPIEPHAIASLVPTPPTALNASGASDGDHAYASSSSGETELAVNQVTSSLDP</sequence>
<dbReference type="Proteomes" id="UP000316598">
    <property type="component" value="Unassembled WGS sequence"/>
</dbReference>
<feature type="region of interest" description="Disordered" evidence="1">
    <location>
        <begin position="154"/>
        <end position="184"/>
    </location>
</feature>
<reference evidence="3 4" key="1">
    <citation type="submission" date="2019-02" db="EMBL/GenBank/DDBJ databases">
        <title>Deep-cultivation of Planctomycetes and their phenomic and genomic characterization uncovers novel biology.</title>
        <authorList>
            <person name="Wiegand S."/>
            <person name="Jogler M."/>
            <person name="Boedeker C."/>
            <person name="Pinto D."/>
            <person name="Vollmers J."/>
            <person name="Rivas-Marin E."/>
            <person name="Kohn T."/>
            <person name="Peeters S.H."/>
            <person name="Heuer A."/>
            <person name="Rast P."/>
            <person name="Oberbeckmann S."/>
            <person name="Bunk B."/>
            <person name="Jeske O."/>
            <person name="Meyerdierks A."/>
            <person name="Storesund J.E."/>
            <person name="Kallscheuer N."/>
            <person name="Luecker S."/>
            <person name="Lage O.M."/>
            <person name="Pohl T."/>
            <person name="Merkel B.J."/>
            <person name="Hornburger P."/>
            <person name="Mueller R.-W."/>
            <person name="Bruemmer F."/>
            <person name="Labrenz M."/>
            <person name="Spormann A.M."/>
            <person name="Op Den Camp H."/>
            <person name="Overmann J."/>
            <person name="Amann R."/>
            <person name="Jetten M.S.M."/>
            <person name="Mascher T."/>
            <person name="Medema M.H."/>
            <person name="Devos D.P."/>
            <person name="Kaster A.-K."/>
            <person name="Ovreas L."/>
            <person name="Rohde M."/>
            <person name="Galperin M.Y."/>
            <person name="Jogler C."/>
        </authorList>
    </citation>
    <scope>NUCLEOTIDE SEQUENCE [LARGE SCALE GENOMIC DNA]</scope>
    <source>
        <strain evidence="3 4">Pla22</strain>
    </source>
</reference>
<organism evidence="3 4">
    <name type="scientific">Rubripirellula amarantea</name>
    <dbReference type="NCBI Taxonomy" id="2527999"/>
    <lineage>
        <taxon>Bacteria</taxon>
        <taxon>Pseudomonadati</taxon>
        <taxon>Planctomycetota</taxon>
        <taxon>Planctomycetia</taxon>
        <taxon>Pirellulales</taxon>
        <taxon>Pirellulaceae</taxon>
        <taxon>Rubripirellula</taxon>
    </lineage>
</organism>
<feature type="transmembrane region" description="Helical" evidence="2">
    <location>
        <begin position="60"/>
        <end position="80"/>
    </location>
</feature>
<evidence type="ECO:0000256" key="1">
    <source>
        <dbReference type="SAM" id="MobiDB-lite"/>
    </source>
</evidence>
<keyword evidence="2" id="KW-0472">Membrane</keyword>
<keyword evidence="2" id="KW-0812">Transmembrane</keyword>
<gene>
    <name evidence="3" type="ORF">Pla22_21240</name>
</gene>
<dbReference type="AlphaFoldDB" id="A0A5C5WUQ7"/>
<dbReference type="EMBL" id="SJPI01000001">
    <property type="protein sequence ID" value="TWT54477.1"/>
    <property type="molecule type" value="Genomic_DNA"/>
</dbReference>
<feature type="transmembrane region" description="Helical" evidence="2">
    <location>
        <begin position="29"/>
        <end position="48"/>
    </location>
</feature>
<protein>
    <submittedName>
        <fullName evidence="3">Uncharacterized protein</fullName>
    </submittedName>
</protein>
<feature type="compositionally biased region" description="Polar residues" evidence="1">
    <location>
        <begin position="164"/>
        <end position="184"/>
    </location>
</feature>